<protein>
    <submittedName>
        <fullName evidence="1">Uncharacterized protein</fullName>
    </submittedName>
</protein>
<reference evidence="2" key="1">
    <citation type="journal article" date="2019" name="Int. J. Syst. Evol. Microbiol.">
        <title>The Global Catalogue of Microorganisms (GCM) 10K type strain sequencing project: providing services to taxonomists for standard genome sequencing and annotation.</title>
        <authorList>
            <consortium name="The Broad Institute Genomics Platform"/>
            <consortium name="The Broad Institute Genome Sequencing Center for Infectious Disease"/>
            <person name="Wu L."/>
            <person name="Ma J."/>
        </authorList>
    </citation>
    <scope>NUCLEOTIDE SEQUENCE [LARGE SCALE GENOMIC DNA]</scope>
    <source>
        <strain evidence="2">CCUG 43111</strain>
    </source>
</reference>
<evidence type="ECO:0000313" key="2">
    <source>
        <dbReference type="Proteomes" id="UP001596101"/>
    </source>
</evidence>
<dbReference type="RefSeq" id="WP_379752618.1">
    <property type="nucleotide sequence ID" value="NZ_JBHSMR010000011.1"/>
</dbReference>
<gene>
    <name evidence="1" type="ORF">ACFPQ5_06750</name>
</gene>
<dbReference type="EMBL" id="JBHSMR010000011">
    <property type="protein sequence ID" value="MFC5477877.1"/>
    <property type="molecule type" value="Genomic_DNA"/>
</dbReference>
<dbReference type="Proteomes" id="UP001596101">
    <property type="component" value="Unassembled WGS sequence"/>
</dbReference>
<comment type="caution">
    <text evidence="1">The sequence shown here is derived from an EMBL/GenBank/DDBJ whole genome shotgun (WGS) entry which is preliminary data.</text>
</comment>
<evidence type="ECO:0000313" key="1">
    <source>
        <dbReference type="EMBL" id="MFC5477877.1"/>
    </source>
</evidence>
<sequence>MQRGIVLDVERGAVNAWIFMKERGVSESVMLRVLAHPNRRRTSDAFALKQAGSDGLPLRQR</sequence>
<proteinExistence type="predicted"/>
<organism evidence="1 2">
    <name type="scientific">Massilia suwonensis</name>
    <dbReference type="NCBI Taxonomy" id="648895"/>
    <lineage>
        <taxon>Bacteria</taxon>
        <taxon>Pseudomonadati</taxon>
        <taxon>Pseudomonadota</taxon>
        <taxon>Betaproteobacteria</taxon>
        <taxon>Burkholderiales</taxon>
        <taxon>Oxalobacteraceae</taxon>
        <taxon>Telluria group</taxon>
        <taxon>Massilia</taxon>
    </lineage>
</organism>
<accession>A0ABW0MLJ1</accession>
<keyword evidence="2" id="KW-1185">Reference proteome</keyword>
<name>A0ABW0MLJ1_9BURK</name>